<proteinExistence type="predicted"/>
<name>A0ACC1CSD1_9NEOP</name>
<accession>A0ACC1CSD1</accession>
<keyword evidence="2" id="KW-1185">Reference proteome</keyword>
<evidence type="ECO:0000313" key="2">
    <source>
        <dbReference type="Proteomes" id="UP000824533"/>
    </source>
</evidence>
<evidence type="ECO:0000313" key="1">
    <source>
        <dbReference type="EMBL" id="KAJ0174441.1"/>
    </source>
</evidence>
<reference evidence="1 2" key="1">
    <citation type="journal article" date="2021" name="Front. Genet.">
        <title>Chromosome-Level Genome Assembly Reveals Significant Gene Expansion in the Toll and IMD Signaling Pathways of Dendrolimus kikuchii.</title>
        <authorList>
            <person name="Zhou J."/>
            <person name="Wu P."/>
            <person name="Xiong Z."/>
            <person name="Liu N."/>
            <person name="Zhao N."/>
            <person name="Ji M."/>
            <person name="Qiu Y."/>
            <person name="Yang B."/>
        </authorList>
    </citation>
    <scope>NUCLEOTIDE SEQUENCE [LARGE SCALE GENOMIC DNA]</scope>
    <source>
        <strain evidence="1">Ann1</strain>
    </source>
</reference>
<gene>
    <name evidence="1" type="ORF">K1T71_009549</name>
</gene>
<comment type="caution">
    <text evidence="1">The sequence shown here is derived from an EMBL/GenBank/DDBJ whole genome shotgun (WGS) entry which is preliminary data.</text>
</comment>
<protein>
    <submittedName>
        <fullName evidence="1">Uncharacterized protein</fullName>
    </submittedName>
</protein>
<dbReference type="Proteomes" id="UP000824533">
    <property type="component" value="Linkage Group LG17"/>
</dbReference>
<organism evidence="1 2">
    <name type="scientific">Dendrolimus kikuchii</name>
    <dbReference type="NCBI Taxonomy" id="765133"/>
    <lineage>
        <taxon>Eukaryota</taxon>
        <taxon>Metazoa</taxon>
        <taxon>Ecdysozoa</taxon>
        <taxon>Arthropoda</taxon>
        <taxon>Hexapoda</taxon>
        <taxon>Insecta</taxon>
        <taxon>Pterygota</taxon>
        <taxon>Neoptera</taxon>
        <taxon>Endopterygota</taxon>
        <taxon>Lepidoptera</taxon>
        <taxon>Glossata</taxon>
        <taxon>Ditrysia</taxon>
        <taxon>Bombycoidea</taxon>
        <taxon>Lasiocampidae</taxon>
        <taxon>Dendrolimus</taxon>
    </lineage>
</organism>
<sequence>MNNNTNTQVKGPMDATVDIDLIFGERICFKQLISYCEIAEQCLKWVAFAEWADFKPKTILGQLPVLEIDGKQYAQSLAIARYLGRKYGLAGDNNEEALEIDQNVDFLNDIRIKAAAVFYEQNAEIKQKKHEEMSKDVYPALLKKLNDIIVKNGGYLAAGKLSWGDFVLTGMLDYLKAMMQVPDLEEQFPAFKKLSNNVLTIPNVKAYCDMKQDLEFDF</sequence>
<dbReference type="EMBL" id="CM034403">
    <property type="protein sequence ID" value="KAJ0174441.1"/>
    <property type="molecule type" value="Genomic_DNA"/>
</dbReference>